<keyword evidence="2" id="KW-0645">Protease</keyword>
<proteinExistence type="inferred from homology"/>
<comment type="caution">
    <text evidence="5">Lacks conserved residue(s) required for the propagation of feature annotation.</text>
</comment>
<dbReference type="PANTHER" id="PTHR43399">
    <property type="entry name" value="SUBTILISIN-RELATED"/>
    <property type="match status" value="1"/>
</dbReference>
<dbReference type="SUPFAM" id="SSF52743">
    <property type="entry name" value="Subtilisin-like"/>
    <property type="match status" value="1"/>
</dbReference>
<evidence type="ECO:0000259" key="6">
    <source>
        <dbReference type="Pfam" id="PF00082"/>
    </source>
</evidence>
<dbReference type="InterPro" id="IPR051048">
    <property type="entry name" value="Peptidase_S8/S53_subtilisin"/>
</dbReference>
<gene>
    <name evidence="7" type="ORF">HA338_05695</name>
</gene>
<dbReference type="PROSITE" id="PS00138">
    <property type="entry name" value="SUBTILASE_SER"/>
    <property type="match status" value="1"/>
</dbReference>
<evidence type="ECO:0000256" key="3">
    <source>
        <dbReference type="ARBA" id="ARBA00022801"/>
    </source>
</evidence>
<dbReference type="AlphaFoldDB" id="A0A832SHV3"/>
<comment type="similarity">
    <text evidence="1 5">Belongs to the peptidase S8 family.</text>
</comment>
<dbReference type="EMBL" id="DUJU01000063">
    <property type="protein sequence ID" value="HIH93538.1"/>
    <property type="molecule type" value="Genomic_DNA"/>
</dbReference>
<evidence type="ECO:0000256" key="4">
    <source>
        <dbReference type="ARBA" id="ARBA00022825"/>
    </source>
</evidence>
<sequence>MELQDIDGSRAYYSNYGSALDFVAPGGDNRVDQNGDGNGILQNTFNTATKDSTDFSYQFFQGTSMATPHVSGITALLIAEGANGPDEVRAVIQKRQPIWALQAGTNITDTDS</sequence>
<dbReference type="PROSITE" id="PS51892">
    <property type="entry name" value="SUBTILASE"/>
    <property type="match status" value="1"/>
</dbReference>
<evidence type="ECO:0000256" key="1">
    <source>
        <dbReference type="ARBA" id="ARBA00011073"/>
    </source>
</evidence>
<evidence type="ECO:0000313" key="7">
    <source>
        <dbReference type="EMBL" id="HIH93538.1"/>
    </source>
</evidence>
<dbReference type="RefSeq" id="WP_052279109.1">
    <property type="nucleotide sequence ID" value="NZ_DUJU01000063.1"/>
</dbReference>
<evidence type="ECO:0000256" key="5">
    <source>
        <dbReference type="PROSITE-ProRule" id="PRU01240"/>
    </source>
</evidence>
<dbReference type="GO" id="GO:0006508">
    <property type="term" value="P:proteolysis"/>
    <property type="evidence" value="ECO:0007669"/>
    <property type="project" value="UniProtKB-KW"/>
</dbReference>
<dbReference type="Proteomes" id="UP000600774">
    <property type="component" value="Unassembled WGS sequence"/>
</dbReference>
<reference evidence="7" key="1">
    <citation type="journal article" date="2020" name="bioRxiv">
        <title>A rank-normalized archaeal taxonomy based on genome phylogeny resolves widespread incomplete and uneven classifications.</title>
        <authorList>
            <person name="Rinke C."/>
            <person name="Chuvochina M."/>
            <person name="Mussig A.J."/>
            <person name="Chaumeil P.-A."/>
            <person name="Waite D.W."/>
            <person name="Whitman W.B."/>
            <person name="Parks D.H."/>
            <person name="Hugenholtz P."/>
        </authorList>
    </citation>
    <scope>NUCLEOTIDE SEQUENCE</scope>
    <source>
        <strain evidence="7">UBA8876</strain>
    </source>
</reference>
<dbReference type="InterPro" id="IPR023828">
    <property type="entry name" value="Peptidase_S8_Ser-AS"/>
</dbReference>
<accession>A0A832SHV3</accession>
<keyword evidence="4" id="KW-0720">Serine protease</keyword>
<organism evidence="7 8">
    <name type="scientific">Methanosarcina acetivorans</name>
    <dbReference type="NCBI Taxonomy" id="2214"/>
    <lineage>
        <taxon>Archaea</taxon>
        <taxon>Methanobacteriati</taxon>
        <taxon>Methanobacteriota</taxon>
        <taxon>Stenosarchaea group</taxon>
        <taxon>Methanomicrobia</taxon>
        <taxon>Methanosarcinales</taxon>
        <taxon>Methanosarcinaceae</taxon>
        <taxon>Methanosarcina</taxon>
    </lineage>
</organism>
<name>A0A832SHV3_9EURY</name>
<dbReference type="InterPro" id="IPR036852">
    <property type="entry name" value="Peptidase_S8/S53_dom_sf"/>
</dbReference>
<protein>
    <submittedName>
        <fullName evidence="7">S8 family serine peptidase</fullName>
    </submittedName>
</protein>
<dbReference type="Pfam" id="PF00082">
    <property type="entry name" value="Peptidase_S8"/>
    <property type="match status" value="1"/>
</dbReference>
<dbReference type="Gene3D" id="3.40.50.200">
    <property type="entry name" value="Peptidase S8/S53 domain"/>
    <property type="match status" value="1"/>
</dbReference>
<comment type="caution">
    <text evidence="7">The sequence shown here is derived from an EMBL/GenBank/DDBJ whole genome shotgun (WGS) entry which is preliminary data.</text>
</comment>
<feature type="domain" description="Peptidase S8/S53" evidence="6">
    <location>
        <begin position="8"/>
        <end position="93"/>
    </location>
</feature>
<evidence type="ECO:0000256" key="2">
    <source>
        <dbReference type="ARBA" id="ARBA00022670"/>
    </source>
</evidence>
<evidence type="ECO:0000313" key="8">
    <source>
        <dbReference type="Proteomes" id="UP000600774"/>
    </source>
</evidence>
<dbReference type="InterPro" id="IPR000209">
    <property type="entry name" value="Peptidase_S8/S53_dom"/>
</dbReference>
<dbReference type="GO" id="GO:0004252">
    <property type="term" value="F:serine-type endopeptidase activity"/>
    <property type="evidence" value="ECO:0007669"/>
    <property type="project" value="InterPro"/>
</dbReference>
<keyword evidence="3" id="KW-0378">Hydrolase</keyword>
<dbReference type="PANTHER" id="PTHR43399:SF4">
    <property type="entry name" value="CELL WALL-ASSOCIATED PROTEASE"/>
    <property type="match status" value="1"/>
</dbReference>